<protein>
    <recommendedName>
        <fullName evidence="3">Copper resistance protein D domain-containing protein</fullName>
    </recommendedName>
</protein>
<sequence>MDAGTLLPILAGIHVVTVLMWIGGVGFVTVVVFPMLLRMDDTLEMVLMFHRMENRFARHAKVYIWIVGITGFLMLYLEGRFAGLWSMDNLGILVMIGAWAFYLLVLTFEKKIFGIVFGKPEEMDGKKVFRMLTGFHWVVLGVSLLAVFLGVWQGHGG</sequence>
<evidence type="ECO:0000256" key="1">
    <source>
        <dbReference type="SAM" id="Phobius"/>
    </source>
</evidence>
<feature type="transmembrane region" description="Helical" evidence="1">
    <location>
        <begin position="60"/>
        <end position="77"/>
    </location>
</feature>
<feature type="transmembrane region" description="Helical" evidence="1">
    <location>
        <begin position="6"/>
        <end position="39"/>
    </location>
</feature>
<dbReference type="AlphaFoldDB" id="A0A0F9INI1"/>
<gene>
    <name evidence="2" type="ORF">LCGC14_1921150</name>
</gene>
<evidence type="ECO:0000313" key="2">
    <source>
        <dbReference type="EMBL" id="KKL88792.1"/>
    </source>
</evidence>
<feature type="transmembrane region" description="Helical" evidence="1">
    <location>
        <begin position="128"/>
        <end position="152"/>
    </location>
</feature>
<keyword evidence="1" id="KW-1133">Transmembrane helix</keyword>
<keyword evidence="1" id="KW-0812">Transmembrane</keyword>
<accession>A0A0F9INI1</accession>
<name>A0A0F9INI1_9ZZZZ</name>
<dbReference type="EMBL" id="LAZR01020460">
    <property type="protein sequence ID" value="KKL88792.1"/>
    <property type="molecule type" value="Genomic_DNA"/>
</dbReference>
<evidence type="ECO:0008006" key="3">
    <source>
        <dbReference type="Google" id="ProtNLM"/>
    </source>
</evidence>
<proteinExistence type="predicted"/>
<organism evidence="2">
    <name type="scientific">marine sediment metagenome</name>
    <dbReference type="NCBI Taxonomy" id="412755"/>
    <lineage>
        <taxon>unclassified sequences</taxon>
        <taxon>metagenomes</taxon>
        <taxon>ecological metagenomes</taxon>
    </lineage>
</organism>
<comment type="caution">
    <text evidence="2">The sequence shown here is derived from an EMBL/GenBank/DDBJ whole genome shotgun (WGS) entry which is preliminary data.</text>
</comment>
<reference evidence="2" key="1">
    <citation type="journal article" date="2015" name="Nature">
        <title>Complex archaea that bridge the gap between prokaryotes and eukaryotes.</title>
        <authorList>
            <person name="Spang A."/>
            <person name="Saw J.H."/>
            <person name="Jorgensen S.L."/>
            <person name="Zaremba-Niedzwiedzka K."/>
            <person name="Martijn J."/>
            <person name="Lind A.E."/>
            <person name="van Eijk R."/>
            <person name="Schleper C."/>
            <person name="Guy L."/>
            <person name="Ettema T.J."/>
        </authorList>
    </citation>
    <scope>NUCLEOTIDE SEQUENCE</scope>
</reference>
<feature type="transmembrane region" description="Helical" evidence="1">
    <location>
        <begin position="89"/>
        <end position="108"/>
    </location>
</feature>
<keyword evidence="1" id="KW-0472">Membrane</keyword>